<sequence length="237" mass="24827">MSGLREVSNEHFDAASAVGGWRGIVESVAPTLVFVLVMALRPSALVAALTASLALSAVGLVARLIQREPLTQVLGGAVLALISAAWAWRSGEAQNFYATGLVINAVWLVACTLSLAAGWPLVGVLMGLWTSAAQQSQDAGDDGEAGSLPSTWAAWRTQESQAGARRRYTLATVVLAAMFALRLGVEVPLYLAGQDALGALGVARLVAGVPLFALTLWFIWLLVRPARQVQSPQPAEG</sequence>
<dbReference type="EMBL" id="PKHA01000001">
    <property type="protein sequence ID" value="PKY99585.1"/>
    <property type="molecule type" value="Genomic_DNA"/>
</dbReference>
<keyword evidence="1" id="KW-1133">Transmembrane helix</keyword>
<proteinExistence type="predicted"/>
<dbReference type="Proteomes" id="UP000234778">
    <property type="component" value="Unassembled WGS sequence"/>
</dbReference>
<organism evidence="2 3">
    <name type="scientific">Actinomyces urogenitalis</name>
    <dbReference type="NCBI Taxonomy" id="103621"/>
    <lineage>
        <taxon>Bacteria</taxon>
        <taxon>Bacillati</taxon>
        <taxon>Actinomycetota</taxon>
        <taxon>Actinomycetes</taxon>
        <taxon>Actinomycetales</taxon>
        <taxon>Actinomycetaceae</taxon>
        <taxon>Actinomyces</taxon>
    </lineage>
</organism>
<comment type="caution">
    <text evidence="2">The sequence shown here is derived from an EMBL/GenBank/DDBJ whole genome shotgun (WGS) entry which is preliminary data.</text>
</comment>
<dbReference type="GeneID" id="81707617"/>
<dbReference type="InterPro" id="IPR016566">
    <property type="entry name" value="UCP010219"/>
</dbReference>
<feature type="transmembrane region" description="Helical" evidence="1">
    <location>
        <begin position="101"/>
        <end position="129"/>
    </location>
</feature>
<name>A0A2I1KVD5_9ACTO</name>
<dbReference type="AlphaFoldDB" id="A0A2I1KVD5"/>
<evidence type="ECO:0000313" key="2">
    <source>
        <dbReference type="EMBL" id="PKY99585.1"/>
    </source>
</evidence>
<dbReference type="Pfam" id="PF11361">
    <property type="entry name" value="DUF3159"/>
    <property type="match status" value="1"/>
</dbReference>
<gene>
    <name evidence="2" type="ORF">CYJ26_01465</name>
</gene>
<feature type="transmembrane region" description="Helical" evidence="1">
    <location>
        <begin position="168"/>
        <end position="185"/>
    </location>
</feature>
<protein>
    <submittedName>
        <fullName evidence="2">DUF3159 domain-containing protein</fullName>
    </submittedName>
</protein>
<feature type="transmembrane region" description="Helical" evidence="1">
    <location>
        <begin position="44"/>
        <end position="65"/>
    </location>
</feature>
<evidence type="ECO:0000256" key="1">
    <source>
        <dbReference type="SAM" id="Phobius"/>
    </source>
</evidence>
<feature type="transmembrane region" description="Helical" evidence="1">
    <location>
        <begin position="205"/>
        <end position="223"/>
    </location>
</feature>
<keyword evidence="1" id="KW-0812">Transmembrane</keyword>
<evidence type="ECO:0000313" key="3">
    <source>
        <dbReference type="Proteomes" id="UP000234778"/>
    </source>
</evidence>
<reference evidence="2 3" key="1">
    <citation type="submission" date="2017-12" db="EMBL/GenBank/DDBJ databases">
        <title>Phylogenetic diversity of female urinary microbiome.</title>
        <authorList>
            <person name="Thomas-White K."/>
            <person name="Wolfe A.J."/>
        </authorList>
    </citation>
    <scope>NUCLEOTIDE SEQUENCE [LARGE SCALE GENOMIC DNA]</scope>
    <source>
        <strain evidence="2 3">UMB0319</strain>
    </source>
</reference>
<dbReference type="RefSeq" id="WP_024036447.1">
    <property type="nucleotide sequence ID" value="NZ_JAWEKL010000001.1"/>
</dbReference>
<feature type="transmembrane region" description="Helical" evidence="1">
    <location>
        <begin position="72"/>
        <end position="89"/>
    </location>
</feature>
<keyword evidence="1" id="KW-0472">Membrane</keyword>
<accession>A0A2I1KVD5</accession>